<dbReference type="OrthoDB" id="86584at2"/>
<sequence length="341" mass="38356">MKLRVPSFYSDFHCIASACHDTCCAGWEVDVDVDSQARYAKVSGTFGEELRSKIVDGHFVLTANERCPFLNAQNLCEIYCHLGEKALCDICREHPRFVDVFGDVVEQGVGLCCEEAVRLLLNANAPLSFIEKEIEADEEFLDAESLDARNSMFEIRTEIFTRLADRNRSLSKRLADILQFTASFSAEEKVCPAADLRTIWKHQTAVLLQGESLGAEWDFAKSQIAQALEERGFGKGSIPWTESEGEKIVAYQIFRYFAKSLYDGDMLSKVKFAVYFFLVLQNFGGELSSVQKEPSLQICAVKLLSKQLEYSDENMDALADAFFSNSYFSTGAFLRLLDENA</sequence>
<comment type="caution">
    <text evidence="1">The sequence shown here is derived from an EMBL/GenBank/DDBJ whole genome shotgun (WGS) entry which is preliminary data.</text>
</comment>
<dbReference type="Proteomes" id="UP000231134">
    <property type="component" value="Unassembled WGS sequence"/>
</dbReference>
<keyword evidence="2" id="KW-1185">Reference proteome</keyword>
<dbReference type="AlphaFoldDB" id="A0A2M9AA56"/>
<dbReference type="RefSeq" id="WP_100426360.1">
    <property type="nucleotide sequence ID" value="NZ_PGEX01000001.1"/>
</dbReference>
<reference evidence="1 2" key="1">
    <citation type="submission" date="2017-11" db="EMBL/GenBank/DDBJ databases">
        <title>Animal gut microbial communities from fecal samples from Wisconsin, USA.</title>
        <authorList>
            <person name="Neumann A."/>
        </authorList>
    </citation>
    <scope>NUCLEOTIDE SEQUENCE [LARGE SCALE GENOMIC DNA]</scope>
    <source>
        <strain evidence="1 2">UWS3</strain>
    </source>
</reference>
<gene>
    <name evidence="1" type="ORF">BGX16_2535</name>
</gene>
<keyword evidence="1" id="KW-0808">Transferase</keyword>
<dbReference type="GO" id="GO:0032259">
    <property type="term" value="P:methylation"/>
    <property type="evidence" value="ECO:0007669"/>
    <property type="project" value="UniProtKB-KW"/>
</dbReference>
<proteinExistence type="predicted"/>
<dbReference type="EMBL" id="PGEX01000001">
    <property type="protein sequence ID" value="PJJ42503.1"/>
    <property type="molecule type" value="Genomic_DNA"/>
</dbReference>
<dbReference type="NCBIfam" id="NF038110">
    <property type="entry name" value="Lys_methyl_FliB"/>
    <property type="match status" value="1"/>
</dbReference>
<evidence type="ECO:0000313" key="2">
    <source>
        <dbReference type="Proteomes" id="UP000231134"/>
    </source>
</evidence>
<organism evidence="1 2">
    <name type="scientific">Hallerella succinigenes</name>
    <dbReference type="NCBI Taxonomy" id="1896222"/>
    <lineage>
        <taxon>Bacteria</taxon>
        <taxon>Pseudomonadati</taxon>
        <taxon>Fibrobacterota</taxon>
        <taxon>Fibrobacteria</taxon>
        <taxon>Fibrobacterales</taxon>
        <taxon>Fibrobacteraceae</taxon>
        <taxon>Hallerella</taxon>
    </lineage>
</organism>
<name>A0A2M9AA56_9BACT</name>
<accession>A0A2M9AA56</accession>
<protein>
    <submittedName>
        <fullName evidence="1">Lysine-N-methylase</fullName>
    </submittedName>
</protein>
<dbReference type="GO" id="GO:0008168">
    <property type="term" value="F:methyltransferase activity"/>
    <property type="evidence" value="ECO:0007669"/>
    <property type="project" value="UniProtKB-KW"/>
</dbReference>
<evidence type="ECO:0000313" key="1">
    <source>
        <dbReference type="EMBL" id="PJJ42503.1"/>
    </source>
</evidence>
<keyword evidence="1" id="KW-0489">Methyltransferase</keyword>